<dbReference type="PANTHER" id="PTHR33121">
    <property type="entry name" value="CYCLIC DI-GMP PHOSPHODIESTERASE PDEF"/>
    <property type="match status" value="1"/>
</dbReference>
<reference evidence="13" key="1">
    <citation type="submission" date="2017-09" db="EMBL/GenBank/DDBJ databases">
        <title>FDA dAtabase for Regulatory Grade micrObial Sequences (FDA-ARGOS): Supporting development and validation of Infectious Disease Dx tests.</title>
        <authorList>
            <person name="Goldberg B."/>
            <person name="Campos J."/>
            <person name="Tallon L."/>
            <person name="Sadzewicz L."/>
            <person name="Ott S."/>
            <person name="Zhao X."/>
            <person name="Nagaraj S."/>
            <person name="Vavikolanu K."/>
            <person name="Aluvathingal J."/>
            <person name="Nadendla S."/>
            <person name="Geyer C."/>
            <person name="Sichtig H."/>
        </authorList>
    </citation>
    <scope>NUCLEOTIDE SEQUENCE [LARGE SCALE GENOMIC DNA]</scope>
    <source>
        <strain evidence="13">FDAARGOS_370</strain>
    </source>
</reference>
<comment type="subcellular location">
    <subcellularLocation>
        <location evidence="1">Cell membrane</location>
        <topology evidence="1">Multi-pass membrane protein</topology>
    </subcellularLocation>
</comment>
<dbReference type="EMBL" id="PDDV01000013">
    <property type="protein sequence ID" value="PEH72238.1"/>
    <property type="molecule type" value="Genomic_DNA"/>
</dbReference>
<dbReference type="CDD" id="cd01948">
    <property type="entry name" value="EAL"/>
    <property type="match status" value="1"/>
</dbReference>
<evidence type="ECO:0000256" key="5">
    <source>
        <dbReference type="ARBA" id="ARBA00022692"/>
    </source>
</evidence>
<dbReference type="PANTHER" id="PTHR33121:SF80">
    <property type="entry name" value="CYCLIC DI-GMP PHOSPHODIESTERASE PDEL"/>
    <property type="match status" value="1"/>
</dbReference>
<evidence type="ECO:0000313" key="13">
    <source>
        <dbReference type="Proteomes" id="UP000219788"/>
    </source>
</evidence>
<proteinExistence type="predicted"/>
<keyword evidence="4" id="KW-0973">c-di-GMP</keyword>
<protein>
    <recommendedName>
        <fullName evidence="2">cyclic-guanylate-specific phosphodiesterase</fullName>
        <ecNumber evidence="2">3.1.4.52</ecNumber>
    </recommendedName>
</protein>
<dbReference type="SUPFAM" id="SSF141868">
    <property type="entry name" value="EAL domain-like"/>
    <property type="match status" value="1"/>
</dbReference>
<name>A0A2A7U1U5_EDWTA</name>
<dbReference type="InterPro" id="IPR035919">
    <property type="entry name" value="EAL_sf"/>
</dbReference>
<keyword evidence="3" id="KW-1003">Cell membrane</keyword>
<dbReference type="AlphaFoldDB" id="A0A2A7U1U5"/>
<dbReference type="SMART" id="SM00052">
    <property type="entry name" value="EAL"/>
    <property type="match status" value="1"/>
</dbReference>
<accession>A0A2A7U1U5</accession>
<organism evidence="12 13">
    <name type="scientific">Edwardsiella tarda</name>
    <dbReference type="NCBI Taxonomy" id="636"/>
    <lineage>
        <taxon>Bacteria</taxon>
        <taxon>Pseudomonadati</taxon>
        <taxon>Pseudomonadota</taxon>
        <taxon>Gammaproteobacteria</taxon>
        <taxon>Enterobacterales</taxon>
        <taxon>Hafniaceae</taxon>
        <taxon>Edwardsiella</taxon>
    </lineage>
</organism>
<dbReference type="RefSeq" id="WP_098143031.1">
    <property type="nucleotide sequence ID" value="NZ_CP078560.1"/>
</dbReference>
<evidence type="ECO:0000256" key="10">
    <source>
        <dbReference type="SAM" id="Phobius"/>
    </source>
</evidence>
<dbReference type="EC" id="3.1.4.52" evidence="2"/>
<comment type="catalytic activity">
    <reaction evidence="9">
        <text>3',3'-c-di-GMP + H2O = 5'-phosphoguanylyl(3'-&gt;5')guanosine + H(+)</text>
        <dbReference type="Rhea" id="RHEA:24902"/>
        <dbReference type="ChEBI" id="CHEBI:15377"/>
        <dbReference type="ChEBI" id="CHEBI:15378"/>
        <dbReference type="ChEBI" id="CHEBI:58754"/>
        <dbReference type="ChEBI" id="CHEBI:58805"/>
        <dbReference type="EC" id="3.1.4.52"/>
    </reaction>
</comment>
<comment type="caution">
    <text evidence="12">The sequence shown here is derived from an EMBL/GenBank/DDBJ whole genome shotgun (WGS) entry which is preliminary data.</text>
</comment>
<keyword evidence="8 10" id="KW-0472">Membrane</keyword>
<evidence type="ECO:0000256" key="7">
    <source>
        <dbReference type="ARBA" id="ARBA00022989"/>
    </source>
</evidence>
<dbReference type="Proteomes" id="UP000219788">
    <property type="component" value="Unassembled WGS sequence"/>
</dbReference>
<dbReference type="OrthoDB" id="675397at2"/>
<sequence>MTQLGTERWRGYFRPLLSAGAVGMVLLLAVITVSWQASRGLSNSAHQRITLALGQIEEALGNARLASDAVLRYAGQPCDATVHAALAFQVTTVPDVRSVNLARDSTIYCSSLYGATQRKLGHDRYSEHRLTLMPNNQLTPNRSLLVFSTPGPENTSVLVGIDGYYLRNILRSLSEPTPLYLHIGDRWMDARGQVIAALPPVEGRRIVQQAPHYAVSVVTTIPVNSHWAYILDYSRGSLVLFLGLAIVFGVVTYRLAGQVNSPVAYLREALRRHQFIPYIQPVVSGQDERLVGCEILMRWQHPQLGLIPPNNFIPLAEDSGLIVAMTRDMMQQVSDYFAPRCKSLPADFHFGFNISASHFNDLSLVEECRRFLAAFQENPIQLVLELTERQRVPDGALTERIFDELRALGVQLALDDFGTGHSSLAYLQRYPFDILKIDQSFVRMIGSDALSEHIVDTVITLAKRLNMVTLAEGVESEPQLQHLRAYHLDFLQGYWFGRPSSLTDFTQHWLANAPTQAMK</sequence>
<dbReference type="InterPro" id="IPR024744">
    <property type="entry name" value="CSS-motif_dom"/>
</dbReference>
<evidence type="ECO:0000256" key="1">
    <source>
        <dbReference type="ARBA" id="ARBA00004651"/>
    </source>
</evidence>
<evidence type="ECO:0000313" key="12">
    <source>
        <dbReference type="EMBL" id="PEH72238.1"/>
    </source>
</evidence>
<dbReference type="Pfam" id="PF00563">
    <property type="entry name" value="EAL"/>
    <property type="match status" value="1"/>
</dbReference>
<dbReference type="GO" id="GO:0005886">
    <property type="term" value="C:plasma membrane"/>
    <property type="evidence" value="ECO:0007669"/>
    <property type="project" value="UniProtKB-SubCell"/>
</dbReference>
<evidence type="ECO:0000256" key="8">
    <source>
        <dbReference type="ARBA" id="ARBA00023136"/>
    </source>
</evidence>
<evidence type="ECO:0000256" key="4">
    <source>
        <dbReference type="ARBA" id="ARBA00022636"/>
    </source>
</evidence>
<dbReference type="STRING" id="636.AAW15_05485"/>
<keyword evidence="7 10" id="KW-1133">Transmembrane helix</keyword>
<evidence type="ECO:0000256" key="2">
    <source>
        <dbReference type="ARBA" id="ARBA00012282"/>
    </source>
</evidence>
<feature type="transmembrane region" description="Helical" evidence="10">
    <location>
        <begin position="12"/>
        <end position="35"/>
    </location>
</feature>
<evidence type="ECO:0000256" key="3">
    <source>
        <dbReference type="ARBA" id="ARBA00022475"/>
    </source>
</evidence>
<dbReference type="PROSITE" id="PS50883">
    <property type="entry name" value="EAL"/>
    <property type="match status" value="1"/>
</dbReference>
<dbReference type="InterPro" id="IPR001633">
    <property type="entry name" value="EAL_dom"/>
</dbReference>
<dbReference type="GO" id="GO:0071111">
    <property type="term" value="F:cyclic-guanylate-specific phosphodiesterase activity"/>
    <property type="evidence" value="ECO:0007669"/>
    <property type="project" value="UniProtKB-EC"/>
</dbReference>
<dbReference type="Gene3D" id="3.20.20.450">
    <property type="entry name" value="EAL domain"/>
    <property type="match status" value="1"/>
</dbReference>
<dbReference type="InterPro" id="IPR050706">
    <property type="entry name" value="Cyclic-di-GMP_PDE-like"/>
</dbReference>
<gene>
    <name evidence="12" type="ORF">CRM76_10045</name>
</gene>
<evidence type="ECO:0000256" key="6">
    <source>
        <dbReference type="ARBA" id="ARBA00022801"/>
    </source>
</evidence>
<evidence type="ECO:0000256" key="9">
    <source>
        <dbReference type="ARBA" id="ARBA00034290"/>
    </source>
</evidence>
<keyword evidence="5 10" id="KW-0812">Transmembrane</keyword>
<evidence type="ECO:0000259" key="11">
    <source>
        <dbReference type="PROSITE" id="PS50883"/>
    </source>
</evidence>
<feature type="domain" description="EAL" evidence="11">
    <location>
        <begin position="259"/>
        <end position="513"/>
    </location>
</feature>
<keyword evidence="6" id="KW-0378">Hydrolase</keyword>
<dbReference type="Pfam" id="PF12792">
    <property type="entry name" value="CSS-motif"/>
    <property type="match status" value="1"/>
</dbReference>